<evidence type="ECO:0000313" key="3">
    <source>
        <dbReference type="Proteomes" id="UP000094784"/>
    </source>
</evidence>
<dbReference type="RefSeq" id="WP_069480074.1">
    <property type="nucleotide sequence ID" value="NZ_KV766182.1"/>
</dbReference>
<dbReference type="PANTHER" id="PTHR41786:SF1">
    <property type="entry name" value="6-HYDROXYMETHYLPTERIN DIPHOSPHOKINASE MPTE-LIKE DOMAIN-CONTAINING PROTEIN"/>
    <property type="match status" value="1"/>
</dbReference>
<name>A0A1E4R300_9BACI</name>
<comment type="caution">
    <text evidence="2">The sequence shown here is derived from an EMBL/GenBank/DDBJ whole genome shotgun (WGS) entry which is preliminary data.</text>
</comment>
<dbReference type="Pfam" id="PF01973">
    <property type="entry name" value="MptE-like"/>
    <property type="match status" value="1"/>
</dbReference>
<accession>A0A1E4R300</accession>
<evidence type="ECO:0000313" key="2">
    <source>
        <dbReference type="EMBL" id="ODV54844.1"/>
    </source>
</evidence>
<protein>
    <recommendedName>
        <fullName evidence="1">6-hydroxymethylpterin diphosphokinase MptE-like domain-containing protein</fullName>
    </recommendedName>
</protein>
<sequence length="420" mass="47713">MDWIVEYAKDGSYTLQLNGIYLYSKYRPKQDVEKFIEKELEIQSKQFILFGLGLGYHVEALLISNPTSTIYVVLADKEELKLCREFGATNILDDKRINIITDKDYLKNIILNETQFIIPLQWLKAIGTAHPLFTFLEDIKLRQMSFQSDSEIMQKNFLANLTNSHFFMRKFEGIAKSEEAVLVSAGPSLNQTIKSLKEVSESCFILAVGSVLKTLLKEGITPDAIIITDPTHLVQEQIEHTEYNGLLFYMATANHGMTKIHKGKKTILFQEGYFLSEEFSASNAVPLIETGGSVATTGISLLEFMGFKIIYLFGQDLGFKNNQTHANLSTSSNTFESNIKFQKVLSNSGNYINTYSSFNIFRRWFEQKAENSSMQIFNTAWDGAKIEGIPYLCVDELERQLRNTPSINYKEILAEIASSK</sequence>
<proteinExistence type="predicted"/>
<reference evidence="2 3" key="1">
    <citation type="submission" date="2016-09" db="EMBL/GenBank/DDBJ databases">
        <title>Draft genome sequence of the soil isolate, Lysinibacillus fusiformis M5, a potential hypoxanthine producer.</title>
        <authorList>
            <person name="Gallegos-Monterrosa R."/>
            <person name="Maroti G."/>
            <person name="Balint B."/>
            <person name="Kovacs A.T."/>
        </authorList>
    </citation>
    <scope>NUCLEOTIDE SEQUENCE [LARGE SCALE GENOMIC DNA]</scope>
    <source>
        <strain evidence="2 3">M5</strain>
    </source>
</reference>
<dbReference type="PANTHER" id="PTHR41786">
    <property type="entry name" value="MOTILITY ACCESSORY FACTOR MAF"/>
    <property type="match status" value="1"/>
</dbReference>
<gene>
    <name evidence="2" type="ORF">BG258_02520</name>
</gene>
<dbReference type="OrthoDB" id="5291305at2"/>
<dbReference type="EMBL" id="MECQ01000001">
    <property type="protein sequence ID" value="ODV54844.1"/>
    <property type="molecule type" value="Genomic_DNA"/>
</dbReference>
<organism evidence="2 3">
    <name type="scientific">Lysinibacillus fusiformis</name>
    <dbReference type="NCBI Taxonomy" id="28031"/>
    <lineage>
        <taxon>Bacteria</taxon>
        <taxon>Bacillati</taxon>
        <taxon>Bacillota</taxon>
        <taxon>Bacilli</taxon>
        <taxon>Bacillales</taxon>
        <taxon>Bacillaceae</taxon>
        <taxon>Lysinibacillus</taxon>
    </lineage>
</organism>
<dbReference type="Proteomes" id="UP000094784">
    <property type="component" value="Unassembled WGS sequence"/>
</dbReference>
<dbReference type="InterPro" id="IPR002826">
    <property type="entry name" value="MptE-like"/>
</dbReference>
<dbReference type="AlphaFoldDB" id="A0A1E4R300"/>
<evidence type="ECO:0000259" key="1">
    <source>
        <dbReference type="Pfam" id="PF01973"/>
    </source>
</evidence>
<feature type="domain" description="6-hydroxymethylpterin diphosphokinase MptE-like" evidence="1">
    <location>
        <begin position="155"/>
        <end position="321"/>
    </location>
</feature>